<feature type="compositionally biased region" description="Basic and acidic residues" evidence="1">
    <location>
        <begin position="75"/>
        <end position="85"/>
    </location>
</feature>
<gene>
    <name evidence="2" type="ORF">THAOC_06717</name>
</gene>
<accession>K0TEB3</accession>
<keyword evidence="3" id="KW-1185">Reference proteome</keyword>
<organism evidence="2 3">
    <name type="scientific">Thalassiosira oceanica</name>
    <name type="common">Marine diatom</name>
    <dbReference type="NCBI Taxonomy" id="159749"/>
    <lineage>
        <taxon>Eukaryota</taxon>
        <taxon>Sar</taxon>
        <taxon>Stramenopiles</taxon>
        <taxon>Ochrophyta</taxon>
        <taxon>Bacillariophyta</taxon>
        <taxon>Coscinodiscophyceae</taxon>
        <taxon>Thalassiosirophycidae</taxon>
        <taxon>Thalassiosirales</taxon>
        <taxon>Thalassiosiraceae</taxon>
        <taxon>Thalassiosira</taxon>
    </lineage>
</organism>
<dbReference type="Proteomes" id="UP000266841">
    <property type="component" value="Unassembled WGS sequence"/>
</dbReference>
<dbReference type="EMBL" id="AGNL01006758">
    <property type="protein sequence ID" value="EJK71806.1"/>
    <property type="molecule type" value="Genomic_DNA"/>
</dbReference>
<protein>
    <submittedName>
        <fullName evidence="2">Uncharacterized protein</fullName>
    </submittedName>
</protein>
<comment type="caution">
    <text evidence="2">The sequence shown here is derived from an EMBL/GenBank/DDBJ whole genome shotgun (WGS) entry which is preliminary data.</text>
</comment>
<evidence type="ECO:0000313" key="2">
    <source>
        <dbReference type="EMBL" id="EJK71806.1"/>
    </source>
</evidence>
<dbReference type="AlphaFoldDB" id="K0TEB3"/>
<evidence type="ECO:0000256" key="1">
    <source>
        <dbReference type="SAM" id="MobiDB-lite"/>
    </source>
</evidence>
<proteinExistence type="predicted"/>
<feature type="region of interest" description="Disordered" evidence="1">
    <location>
        <begin position="209"/>
        <end position="297"/>
    </location>
</feature>
<sequence>MILSWPCRASSNDVPPFSAPGSIPGDIVKNLPGCFNLRLVLEPPRRALSIRGLRSAPGCDRKSASCVPHTLGHDGFRGCDSRDAPPEGSSALTDPDSLCPAGRPQRPVPRLTARAITSNKNAPRVDWPCPKTDAALARGALRRKTPGGDARRPEDRRSVVVGLLAPGKTRGDRFPAAFILPPASSFWIRRASGGLGRSPSRLSLLLRNEPFPPARRATGSFPPYERQSEPEGRAGRRPPEGDKGRDSHGRRRRPPPGVLFLLRGALVDPSGAGRGYCAPPPTRSDAATLVAPPVETS</sequence>
<reference evidence="2 3" key="1">
    <citation type="journal article" date="2012" name="Genome Biol.">
        <title>Genome and low-iron response of an oceanic diatom adapted to chronic iron limitation.</title>
        <authorList>
            <person name="Lommer M."/>
            <person name="Specht M."/>
            <person name="Roy A.S."/>
            <person name="Kraemer L."/>
            <person name="Andreson R."/>
            <person name="Gutowska M.A."/>
            <person name="Wolf J."/>
            <person name="Bergner S.V."/>
            <person name="Schilhabel M.B."/>
            <person name="Klostermeier U.C."/>
            <person name="Beiko R.G."/>
            <person name="Rosenstiel P."/>
            <person name="Hippler M."/>
            <person name="Laroche J."/>
        </authorList>
    </citation>
    <scope>NUCLEOTIDE SEQUENCE [LARGE SCALE GENOMIC DNA]</scope>
    <source>
        <strain evidence="2 3">CCMP1005</strain>
    </source>
</reference>
<feature type="compositionally biased region" description="Basic and acidic residues" evidence="1">
    <location>
        <begin position="226"/>
        <end position="247"/>
    </location>
</feature>
<name>K0TEB3_THAOC</name>
<evidence type="ECO:0000313" key="3">
    <source>
        <dbReference type="Proteomes" id="UP000266841"/>
    </source>
</evidence>
<feature type="region of interest" description="Disordered" evidence="1">
    <location>
        <begin position="75"/>
        <end position="107"/>
    </location>
</feature>